<evidence type="ECO:0000256" key="11">
    <source>
        <dbReference type="ARBA" id="ARBA00029504"/>
    </source>
</evidence>
<dbReference type="SUPFAM" id="SSF46600">
    <property type="entry name" value="C-terminal UvrC-binding domain of UvrB"/>
    <property type="match status" value="1"/>
</dbReference>
<dbReference type="Gene3D" id="6.10.140.240">
    <property type="match status" value="1"/>
</dbReference>
<dbReference type="InterPro" id="IPR006935">
    <property type="entry name" value="Helicase/UvrB_N"/>
</dbReference>
<dbReference type="GO" id="GO:0009432">
    <property type="term" value="P:SOS response"/>
    <property type="evidence" value="ECO:0007669"/>
    <property type="project" value="UniProtKB-UniRule"/>
</dbReference>
<dbReference type="GO" id="GO:0003677">
    <property type="term" value="F:DNA binding"/>
    <property type="evidence" value="ECO:0007669"/>
    <property type="project" value="UniProtKB-UniRule"/>
</dbReference>
<dbReference type="STRING" id="187979.ERS852385_00279"/>
<dbReference type="GO" id="GO:0005524">
    <property type="term" value="F:ATP binding"/>
    <property type="evidence" value="ECO:0007669"/>
    <property type="project" value="UniProtKB-UniRule"/>
</dbReference>
<evidence type="ECO:0000256" key="3">
    <source>
        <dbReference type="ARBA" id="ARBA00022490"/>
    </source>
</evidence>
<keyword evidence="6 12" id="KW-0228">DNA excision</keyword>
<feature type="domain" description="Helicase ATP-binding" evidence="16">
    <location>
        <begin position="39"/>
        <end position="173"/>
    </location>
</feature>
<keyword evidence="7 12" id="KW-0067">ATP-binding</keyword>
<dbReference type="GO" id="GO:0016887">
    <property type="term" value="F:ATP hydrolysis activity"/>
    <property type="evidence" value="ECO:0007669"/>
    <property type="project" value="InterPro"/>
</dbReference>
<dbReference type="Pfam" id="PF00271">
    <property type="entry name" value="Helicase_C"/>
    <property type="match status" value="1"/>
</dbReference>
<evidence type="ECO:0000313" key="18">
    <source>
        <dbReference type="EMBL" id="CUN39306.1"/>
    </source>
</evidence>
<evidence type="ECO:0000256" key="10">
    <source>
        <dbReference type="ARBA" id="ARBA00026033"/>
    </source>
</evidence>
<dbReference type="InterPro" id="IPR024759">
    <property type="entry name" value="UvrB_YAD/RRR_dom"/>
</dbReference>
<dbReference type="SMART" id="SM00490">
    <property type="entry name" value="HELICc"/>
    <property type="match status" value="1"/>
</dbReference>
<dbReference type="HAMAP" id="MF_00204">
    <property type="entry name" value="UvrB"/>
    <property type="match status" value="1"/>
</dbReference>
<dbReference type="GO" id="GO:0009381">
    <property type="term" value="F:excinuclease ABC activity"/>
    <property type="evidence" value="ECO:0007669"/>
    <property type="project" value="UniProtKB-UniRule"/>
</dbReference>
<dbReference type="GO" id="GO:0009380">
    <property type="term" value="C:excinuclease repair complex"/>
    <property type="evidence" value="ECO:0007669"/>
    <property type="project" value="InterPro"/>
</dbReference>
<dbReference type="RefSeq" id="WP_055160032.1">
    <property type="nucleotide sequence ID" value="NZ_CABIWZ010000001.1"/>
</dbReference>
<feature type="domain" description="UVR" evidence="15">
    <location>
        <begin position="636"/>
        <end position="671"/>
    </location>
</feature>
<evidence type="ECO:0000256" key="5">
    <source>
        <dbReference type="ARBA" id="ARBA00022763"/>
    </source>
</evidence>
<comment type="domain">
    <text evidence="12">The beta-hairpin motif is involved in DNA binding.</text>
</comment>
<comment type="function">
    <text evidence="12">The UvrABC repair system catalyzes the recognition and processing of DNA lesions. A damage recognition complex composed of 2 UvrA and 2 UvrB subunits scans DNA for abnormalities. Upon binding of the UvrA(2)B(2) complex to a putative damaged site, the DNA wraps around one UvrB monomer. DNA wrap is dependent on ATP binding by UvrB and probably causes local melting of the DNA helix, facilitating insertion of UvrB beta-hairpin between the DNA strands. Then UvrB probes one DNA strand for the presence of a lesion. If a lesion is found the UvrA subunits dissociate and the UvrB-DNA preincision complex is formed. This complex is subsequently bound by UvrC and the second UvrB is released. If no lesion is found, the DNA wraps around the other UvrB subunit that will check the other stand for damage.</text>
</comment>
<proteinExistence type="inferred from homology"/>
<evidence type="ECO:0000259" key="15">
    <source>
        <dbReference type="PROSITE" id="PS50151"/>
    </source>
</evidence>
<dbReference type="GO" id="GO:0006289">
    <property type="term" value="P:nucleotide-excision repair"/>
    <property type="evidence" value="ECO:0007669"/>
    <property type="project" value="UniProtKB-UniRule"/>
</dbReference>
<comment type="subunit">
    <text evidence="10 12 13">Forms a heterotetramer with UvrA during the search for lesions. Interacts with UvrC in an incision complex.</text>
</comment>
<feature type="coiled-coil region" evidence="14">
    <location>
        <begin position="632"/>
        <end position="659"/>
    </location>
</feature>
<dbReference type="InterPro" id="IPR014001">
    <property type="entry name" value="Helicase_ATP-bd"/>
</dbReference>
<dbReference type="InterPro" id="IPR004807">
    <property type="entry name" value="UvrB"/>
</dbReference>
<evidence type="ECO:0000256" key="6">
    <source>
        <dbReference type="ARBA" id="ARBA00022769"/>
    </source>
</evidence>
<feature type="short sequence motif" description="Beta-hairpin" evidence="12">
    <location>
        <begin position="105"/>
        <end position="128"/>
    </location>
</feature>
<evidence type="ECO:0000259" key="17">
    <source>
        <dbReference type="PROSITE" id="PS51194"/>
    </source>
</evidence>
<comment type="similarity">
    <text evidence="2 12 13">Belongs to the UvrB family.</text>
</comment>
<dbReference type="InterPro" id="IPR041471">
    <property type="entry name" value="UvrB_inter"/>
</dbReference>
<dbReference type="NCBIfam" id="TIGR00631">
    <property type="entry name" value="uvrb"/>
    <property type="match status" value="1"/>
</dbReference>
<evidence type="ECO:0000256" key="7">
    <source>
        <dbReference type="ARBA" id="ARBA00022840"/>
    </source>
</evidence>
<keyword evidence="3 12" id="KW-0963">Cytoplasm</keyword>
<organism evidence="18 19">
    <name type="scientific">Mitsuokella jalaludinii</name>
    <dbReference type="NCBI Taxonomy" id="187979"/>
    <lineage>
        <taxon>Bacteria</taxon>
        <taxon>Bacillati</taxon>
        <taxon>Bacillota</taxon>
        <taxon>Negativicutes</taxon>
        <taxon>Selenomonadales</taxon>
        <taxon>Selenomonadaceae</taxon>
        <taxon>Mitsuokella</taxon>
    </lineage>
</organism>
<evidence type="ECO:0000256" key="9">
    <source>
        <dbReference type="ARBA" id="ARBA00023204"/>
    </source>
</evidence>
<keyword evidence="5 12" id="KW-0227">DNA damage</keyword>
<comment type="subcellular location">
    <subcellularLocation>
        <location evidence="1 12 13">Cytoplasm</location>
    </subcellularLocation>
</comment>
<dbReference type="PANTHER" id="PTHR24029">
    <property type="entry name" value="UVRABC SYSTEM PROTEIN B"/>
    <property type="match status" value="1"/>
</dbReference>
<dbReference type="SUPFAM" id="SSF52540">
    <property type="entry name" value="P-loop containing nucleoside triphosphate hydrolases"/>
    <property type="match status" value="2"/>
</dbReference>
<feature type="binding site" evidence="12">
    <location>
        <begin position="52"/>
        <end position="59"/>
    </location>
    <ligand>
        <name>ATP</name>
        <dbReference type="ChEBI" id="CHEBI:30616"/>
    </ligand>
</feature>
<dbReference type="eggNOG" id="COG0556">
    <property type="taxonomic scope" value="Bacteria"/>
</dbReference>
<protein>
    <recommendedName>
        <fullName evidence="11 12">UvrABC system protein B</fullName>
        <shortName evidence="12">Protein UvrB</shortName>
    </recommendedName>
    <alternativeName>
        <fullName evidence="12">Excinuclease ABC subunit B</fullName>
    </alternativeName>
</protein>
<dbReference type="PANTHER" id="PTHR24029:SF0">
    <property type="entry name" value="UVRABC SYSTEM PROTEIN B"/>
    <property type="match status" value="1"/>
</dbReference>
<keyword evidence="14" id="KW-0175">Coiled coil</keyword>
<dbReference type="CDD" id="cd18790">
    <property type="entry name" value="SF2_C_UvrB"/>
    <property type="match status" value="1"/>
</dbReference>
<dbReference type="InterPro" id="IPR001650">
    <property type="entry name" value="Helicase_C-like"/>
</dbReference>
<dbReference type="Pfam" id="PF02151">
    <property type="entry name" value="UVR"/>
    <property type="match status" value="1"/>
</dbReference>
<dbReference type="InterPro" id="IPR001943">
    <property type="entry name" value="UVR_dom"/>
</dbReference>
<name>A0A173WK18_9FIRM</name>
<dbReference type="NCBIfam" id="NF003673">
    <property type="entry name" value="PRK05298.1"/>
    <property type="match status" value="1"/>
</dbReference>
<reference evidence="18 19" key="1">
    <citation type="submission" date="2015-09" db="EMBL/GenBank/DDBJ databases">
        <authorList>
            <consortium name="Pathogen Informatics"/>
        </authorList>
    </citation>
    <scope>NUCLEOTIDE SEQUENCE [LARGE SCALE GENOMIC DNA]</scope>
    <source>
        <strain evidence="18 19">2789STDY5608828</strain>
    </source>
</reference>
<dbReference type="SMART" id="SM00487">
    <property type="entry name" value="DEXDc"/>
    <property type="match status" value="1"/>
</dbReference>
<keyword evidence="12 13" id="KW-0742">SOS response</keyword>
<evidence type="ECO:0000259" key="16">
    <source>
        <dbReference type="PROSITE" id="PS51192"/>
    </source>
</evidence>
<feature type="domain" description="Helicase C-terminal" evidence="17">
    <location>
        <begin position="443"/>
        <end position="609"/>
    </location>
</feature>
<dbReference type="EMBL" id="CYYU01000001">
    <property type="protein sequence ID" value="CUN39306.1"/>
    <property type="molecule type" value="Genomic_DNA"/>
</dbReference>
<evidence type="ECO:0000256" key="13">
    <source>
        <dbReference type="RuleBase" id="RU003587"/>
    </source>
</evidence>
<dbReference type="AlphaFoldDB" id="A0A173WK18"/>
<dbReference type="Gene3D" id="3.40.50.300">
    <property type="entry name" value="P-loop containing nucleotide triphosphate hydrolases"/>
    <property type="match status" value="3"/>
</dbReference>
<dbReference type="PROSITE" id="PS50151">
    <property type="entry name" value="UVR"/>
    <property type="match status" value="1"/>
</dbReference>
<dbReference type="GO" id="GO:0005737">
    <property type="term" value="C:cytoplasm"/>
    <property type="evidence" value="ECO:0007669"/>
    <property type="project" value="UniProtKB-SubCell"/>
</dbReference>
<dbReference type="PROSITE" id="PS51194">
    <property type="entry name" value="HELICASE_CTER"/>
    <property type="match status" value="1"/>
</dbReference>
<dbReference type="Pfam" id="PF17757">
    <property type="entry name" value="UvrB_inter"/>
    <property type="match status" value="1"/>
</dbReference>
<evidence type="ECO:0000256" key="8">
    <source>
        <dbReference type="ARBA" id="ARBA00022881"/>
    </source>
</evidence>
<dbReference type="InterPro" id="IPR027417">
    <property type="entry name" value="P-loop_NTPase"/>
</dbReference>
<evidence type="ECO:0000256" key="1">
    <source>
        <dbReference type="ARBA" id="ARBA00004496"/>
    </source>
</evidence>
<keyword evidence="4 12" id="KW-0547">Nucleotide-binding</keyword>
<evidence type="ECO:0000313" key="19">
    <source>
        <dbReference type="Proteomes" id="UP000095546"/>
    </source>
</evidence>
<dbReference type="Pfam" id="PF12344">
    <property type="entry name" value="UvrB"/>
    <property type="match status" value="1"/>
</dbReference>
<dbReference type="Proteomes" id="UP000095546">
    <property type="component" value="Unassembled WGS sequence"/>
</dbReference>
<dbReference type="Gene3D" id="4.10.860.10">
    <property type="entry name" value="UVR domain"/>
    <property type="match status" value="1"/>
</dbReference>
<keyword evidence="9 12" id="KW-0234">DNA repair</keyword>
<sequence>MAKVPKLNTMHFDEEKPFEVVAPFAPMGDQPQAIEELAAGVENGQQAQVLLGATGTGKTYTIAKVIEKVQKPTLVIAHNKTLAAQLASEFKAFFPNNYVGYFVSYYDFYQPEAYIASTDTYIEKDASINDEIDELRHSATCSLFERRDVIIVASVSCIYGLGSPESYHEMVLSLHKGQTVDRDVILKKLVSIRYERNDVAFERGQFRVRGDVIEVFPAGYNNRAVRIELFGDEVDRIVEFDVVTGEVYGERTHSMIFPASHYVTEDEDLKIAMKDIEAEMEEQVKKFKAEGKLIEAQRIEQRTRYDLEMMQEMGYCSGIENYSRHLTHRKAGEAPYTLLDYFPEDFLIVMDESHVTLPQLHAMYAGDRSRKVSLVENGFRLPSAFDNRPLTFEEFAARINQIIYVSATPGKYELERAQQVAQQIIRPTGLLDPEIEVRPLEGQIDDLLAEIKLRIERHERVLVTTLTKKMAENLTDYFTEVGVKVRYLHSDIATIERAEIIHDLRAGEFDVLVGINLLREGLDMPEVSLIAILDADKEGFLRSDTSLIQIIGRAARNARGHVIMYADRITDSMKRAIDETARRREIQQAYNKAHGITPKTIVKPIKPLIETTLVAESGGKYEVKPGKKKLTKKDRENLIKTLTREMQQASRALEFERAAELRDMILELDGSLPGKGKAAK</sequence>
<keyword evidence="8 12" id="KW-0267">Excision nuclease</keyword>
<accession>A0A173WK18</accession>
<dbReference type="PROSITE" id="PS51192">
    <property type="entry name" value="HELICASE_ATP_BIND_1"/>
    <property type="match status" value="1"/>
</dbReference>
<dbReference type="InterPro" id="IPR036876">
    <property type="entry name" value="UVR_dom_sf"/>
</dbReference>
<evidence type="ECO:0000256" key="12">
    <source>
        <dbReference type="HAMAP-Rule" id="MF_00204"/>
    </source>
</evidence>
<dbReference type="CDD" id="cd17916">
    <property type="entry name" value="DEXHc_UvrB"/>
    <property type="match status" value="1"/>
</dbReference>
<dbReference type="OrthoDB" id="9806651at2"/>
<keyword evidence="19" id="KW-1185">Reference proteome</keyword>
<evidence type="ECO:0000256" key="2">
    <source>
        <dbReference type="ARBA" id="ARBA00008533"/>
    </source>
</evidence>
<evidence type="ECO:0000256" key="14">
    <source>
        <dbReference type="SAM" id="Coils"/>
    </source>
</evidence>
<evidence type="ECO:0000256" key="4">
    <source>
        <dbReference type="ARBA" id="ARBA00022741"/>
    </source>
</evidence>
<gene>
    <name evidence="12 18" type="primary">uvrB</name>
    <name evidence="18" type="ORF">ERS852385_00279</name>
</gene>
<dbReference type="Pfam" id="PF04851">
    <property type="entry name" value="ResIII"/>
    <property type="match status" value="1"/>
</dbReference>